<organism evidence="2 3">
    <name type="scientific">Klenkia terrae</name>
    <dbReference type="NCBI Taxonomy" id="1052259"/>
    <lineage>
        <taxon>Bacteria</taxon>
        <taxon>Bacillati</taxon>
        <taxon>Actinomycetota</taxon>
        <taxon>Actinomycetes</taxon>
        <taxon>Geodermatophilales</taxon>
        <taxon>Geodermatophilaceae</taxon>
        <taxon>Klenkia</taxon>
    </lineage>
</organism>
<feature type="transmembrane region" description="Helical" evidence="1">
    <location>
        <begin position="72"/>
        <end position="89"/>
    </location>
</feature>
<sequence length="92" mass="10171">MRAALSWLLRDRTSTGDRWVVAQWPNTSAWTFVLLTALGWVVPGDPVWLYAGTRAALAWWAVDEVVRGVNPFRRLLGAVVLVVAAVGVAQRL</sequence>
<feature type="transmembrane region" description="Helical" evidence="1">
    <location>
        <begin position="21"/>
        <end position="42"/>
    </location>
</feature>
<proteinExistence type="predicted"/>
<keyword evidence="1" id="KW-0812">Transmembrane</keyword>
<dbReference type="RefSeq" id="WP_336392615.1">
    <property type="nucleotide sequence ID" value="NZ_JBAPLV010000021.1"/>
</dbReference>
<keyword evidence="1" id="KW-1133">Transmembrane helix</keyword>
<dbReference type="EMBL" id="JBAPLV010000021">
    <property type="protein sequence ID" value="MEI4280282.1"/>
    <property type="molecule type" value="Genomic_DNA"/>
</dbReference>
<evidence type="ECO:0000313" key="2">
    <source>
        <dbReference type="EMBL" id="MEI4280282.1"/>
    </source>
</evidence>
<keyword evidence="3" id="KW-1185">Reference proteome</keyword>
<reference evidence="2 3" key="1">
    <citation type="submission" date="2024-03" db="EMBL/GenBank/DDBJ databases">
        <title>Draft genome sequence of Klenkia terrae.</title>
        <authorList>
            <person name="Duangmal K."/>
            <person name="Chantavorakit T."/>
        </authorList>
    </citation>
    <scope>NUCLEOTIDE SEQUENCE [LARGE SCALE GENOMIC DNA]</scope>
    <source>
        <strain evidence="2 3">JCM 17786</strain>
    </source>
</reference>
<evidence type="ECO:0000313" key="3">
    <source>
        <dbReference type="Proteomes" id="UP001373496"/>
    </source>
</evidence>
<gene>
    <name evidence="2" type="ORF">UXQ13_17550</name>
</gene>
<evidence type="ECO:0000256" key="1">
    <source>
        <dbReference type="SAM" id="Phobius"/>
    </source>
</evidence>
<protein>
    <submittedName>
        <fullName evidence="2">Uncharacterized protein</fullName>
    </submittedName>
</protein>
<keyword evidence="1" id="KW-0472">Membrane</keyword>
<dbReference type="Proteomes" id="UP001373496">
    <property type="component" value="Unassembled WGS sequence"/>
</dbReference>
<name>A0ABU8E9H9_9ACTN</name>
<accession>A0ABU8E9H9</accession>
<comment type="caution">
    <text evidence="2">The sequence shown here is derived from an EMBL/GenBank/DDBJ whole genome shotgun (WGS) entry which is preliminary data.</text>
</comment>